<dbReference type="Pfam" id="PF05402">
    <property type="entry name" value="PqqD"/>
    <property type="match status" value="1"/>
</dbReference>
<dbReference type="Proteomes" id="UP000283492">
    <property type="component" value="Unassembled WGS sequence"/>
</dbReference>
<evidence type="ECO:0000313" key="2">
    <source>
        <dbReference type="Proteomes" id="UP000283492"/>
    </source>
</evidence>
<organism evidence="1 2">
    <name type="scientific">Roseburia inulinivorans</name>
    <dbReference type="NCBI Taxonomy" id="360807"/>
    <lineage>
        <taxon>Bacteria</taxon>
        <taxon>Bacillati</taxon>
        <taxon>Bacillota</taxon>
        <taxon>Clostridia</taxon>
        <taxon>Lachnospirales</taxon>
        <taxon>Lachnospiraceae</taxon>
        <taxon>Roseburia</taxon>
    </lineage>
</organism>
<dbReference type="AlphaFoldDB" id="A0A3R6AKQ1"/>
<proteinExistence type="predicted"/>
<accession>A0A3R6AKQ1</accession>
<reference evidence="1 2" key="1">
    <citation type="submission" date="2018-08" db="EMBL/GenBank/DDBJ databases">
        <title>A genome reference for cultivated species of the human gut microbiota.</title>
        <authorList>
            <person name="Zou Y."/>
            <person name="Xue W."/>
            <person name="Luo G."/>
        </authorList>
    </citation>
    <scope>NUCLEOTIDE SEQUENCE [LARGE SCALE GENOMIC DNA]</scope>
    <source>
        <strain evidence="1 2">AM42-1AC</strain>
    </source>
</reference>
<dbReference type="InterPro" id="IPR008792">
    <property type="entry name" value="PQQD"/>
</dbReference>
<name>A0A3R6AKQ1_9FIRM</name>
<dbReference type="RefSeq" id="WP_118173719.1">
    <property type="nucleotide sequence ID" value="NZ_CABJFX010000060.1"/>
</dbReference>
<dbReference type="EMBL" id="QSFX01000060">
    <property type="protein sequence ID" value="RHA82277.1"/>
    <property type="molecule type" value="Genomic_DNA"/>
</dbReference>
<gene>
    <name evidence="1" type="ORF">DW914_18520</name>
</gene>
<comment type="caution">
    <text evidence="1">The sequence shown here is derived from an EMBL/GenBank/DDBJ whole genome shotgun (WGS) entry which is preliminary data.</text>
</comment>
<dbReference type="InterPro" id="IPR041881">
    <property type="entry name" value="PqqD_sf"/>
</dbReference>
<sequence>MLKDDVVVMKKNCLEDDIEKVKVILGKDEKSIFRLNETAKFIWDNCNGRRISEISTLLFDACVNKESLDIDVISEDCREIISMLLDNDLIEIKEV</sequence>
<dbReference type="Gene3D" id="1.10.10.1150">
    <property type="entry name" value="Coenzyme PQQ synthesis protein D (PqqD)"/>
    <property type="match status" value="1"/>
</dbReference>
<protein>
    <submittedName>
        <fullName evidence="1">PqqD family protein</fullName>
    </submittedName>
</protein>
<evidence type="ECO:0000313" key="1">
    <source>
        <dbReference type="EMBL" id="RHA82277.1"/>
    </source>
</evidence>